<name>A0A1R0XV46_9BACL</name>
<dbReference type="OrthoDB" id="9812993at2"/>
<dbReference type="SUPFAM" id="SSF48498">
    <property type="entry name" value="Tetracyclin repressor-like, C-terminal domain"/>
    <property type="match status" value="1"/>
</dbReference>
<keyword evidence="1 2" id="KW-0238">DNA-binding</keyword>
<dbReference type="Gene3D" id="1.10.357.10">
    <property type="entry name" value="Tetracycline Repressor, domain 2"/>
    <property type="match status" value="1"/>
</dbReference>
<dbReference type="SUPFAM" id="SSF46689">
    <property type="entry name" value="Homeodomain-like"/>
    <property type="match status" value="1"/>
</dbReference>
<dbReference type="InterPro" id="IPR009057">
    <property type="entry name" value="Homeodomain-like_sf"/>
</dbReference>
<reference evidence="4 5" key="1">
    <citation type="submission" date="2016-10" db="EMBL/GenBank/DDBJ databases">
        <title>Paenibacillus species isolates.</title>
        <authorList>
            <person name="Beno S.M."/>
        </authorList>
    </citation>
    <scope>NUCLEOTIDE SEQUENCE [LARGE SCALE GENOMIC DNA]</scope>
    <source>
        <strain evidence="4 5">FSL H7-0710</strain>
    </source>
</reference>
<evidence type="ECO:0000313" key="5">
    <source>
        <dbReference type="Proteomes" id="UP000187439"/>
    </source>
</evidence>
<dbReference type="PROSITE" id="PS50977">
    <property type="entry name" value="HTH_TETR_2"/>
    <property type="match status" value="1"/>
</dbReference>
<accession>A0A1R0XV46</accession>
<sequence length="193" mass="22506">MEDKKTKIYDCGKEIFSNKGFKDTNVSDITKKAGIAIGTFYNYYPSKEKLFMDIFLEENAKLKKNCMQTLDTTQSPLIVIRQMMALNAEGIIANPILKEWYNKSVFGKIEQLYREETGIQVNDFLYDSFHEMVQQWQTEGKMRSDMDSKMIMMVFAAMINVETHKEEIGLEFFPQLLDHMMELIMKGLTDCPK</sequence>
<proteinExistence type="predicted"/>
<dbReference type="RefSeq" id="WP_076120005.1">
    <property type="nucleotide sequence ID" value="NZ_MPTC01000015.1"/>
</dbReference>
<evidence type="ECO:0000256" key="2">
    <source>
        <dbReference type="PROSITE-ProRule" id="PRU00335"/>
    </source>
</evidence>
<dbReference type="GO" id="GO:0003677">
    <property type="term" value="F:DNA binding"/>
    <property type="evidence" value="ECO:0007669"/>
    <property type="project" value="UniProtKB-UniRule"/>
</dbReference>
<feature type="DNA-binding region" description="H-T-H motif" evidence="2">
    <location>
        <begin position="25"/>
        <end position="44"/>
    </location>
</feature>
<dbReference type="AlphaFoldDB" id="A0A1R0XV46"/>
<organism evidence="4 5">
    <name type="scientific">Paenibacillus odorifer</name>
    <dbReference type="NCBI Taxonomy" id="189426"/>
    <lineage>
        <taxon>Bacteria</taxon>
        <taxon>Bacillati</taxon>
        <taxon>Bacillota</taxon>
        <taxon>Bacilli</taxon>
        <taxon>Bacillales</taxon>
        <taxon>Paenibacillaceae</taxon>
        <taxon>Paenibacillus</taxon>
    </lineage>
</organism>
<dbReference type="PANTHER" id="PTHR43479:SF11">
    <property type="entry name" value="ACREF_ENVCD OPERON REPRESSOR-RELATED"/>
    <property type="match status" value="1"/>
</dbReference>
<dbReference type="InterPro" id="IPR036271">
    <property type="entry name" value="Tet_transcr_reg_TetR-rel_C_sf"/>
</dbReference>
<gene>
    <name evidence="4" type="ORF">BSK52_17215</name>
</gene>
<feature type="domain" description="HTH tetR-type" evidence="3">
    <location>
        <begin position="2"/>
        <end position="62"/>
    </location>
</feature>
<dbReference type="PRINTS" id="PR00455">
    <property type="entry name" value="HTHTETR"/>
</dbReference>
<dbReference type="Pfam" id="PF00440">
    <property type="entry name" value="TetR_N"/>
    <property type="match status" value="1"/>
</dbReference>
<dbReference type="PANTHER" id="PTHR43479">
    <property type="entry name" value="ACREF/ENVCD OPERON REPRESSOR-RELATED"/>
    <property type="match status" value="1"/>
</dbReference>
<dbReference type="InterPro" id="IPR050624">
    <property type="entry name" value="HTH-type_Tx_Regulator"/>
</dbReference>
<dbReference type="Proteomes" id="UP000187439">
    <property type="component" value="Unassembled WGS sequence"/>
</dbReference>
<evidence type="ECO:0000259" key="3">
    <source>
        <dbReference type="PROSITE" id="PS50977"/>
    </source>
</evidence>
<evidence type="ECO:0000256" key="1">
    <source>
        <dbReference type="ARBA" id="ARBA00023125"/>
    </source>
</evidence>
<protein>
    <submittedName>
        <fullName evidence="4">TetR family transcriptional regulator</fullName>
    </submittedName>
</protein>
<dbReference type="InterPro" id="IPR001647">
    <property type="entry name" value="HTH_TetR"/>
</dbReference>
<evidence type="ECO:0000313" key="4">
    <source>
        <dbReference type="EMBL" id="OMD39004.1"/>
    </source>
</evidence>
<dbReference type="EMBL" id="MPTC01000015">
    <property type="protein sequence ID" value="OMD39004.1"/>
    <property type="molecule type" value="Genomic_DNA"/>
</dbReference>
<comment type="caution">
    <text evidence="4">The sequence shown here is derived from an EMBL/GenBank/DDBJ whole genome shotgun (WGS) entry which is preliminary data.</text>
</comment>